<evidence type="ECO:0000313" key="2">
    <source>
        <dbReference type="Proteomes" id="UP000631114"/>
    </source>
</evidence>
<proteinExistence type="predicted"/>
<name>A0A835HR12_9MAGN</name>
<sequence>MILASVQVFVKWEPSKRMPREFITKLKVVKDCTLIDPWKLIEINLDEDTIKQGFTFSCFRKCGWVRLADIQEEIISICGAAHIPNHPGNTGFGVTCQVVRLLELKLRCGQWKEVIDG</sequence>
<organism evidence="1 2">
    <name type="scientific">Coptis chinensis</name>
    <dbReference type="NCBI Taxonomy" id="261450"/>
    <lineage>
        <taxon>Eukaryota</taxon>
        <taxon>Viridiplantae</taxon>
        <taxon>Streptophyta</taxon>
        <taxon>Embryophyta</taxon>
        <taxon>Tracheophyta</taxon>
        <taxon>Spermatophyta</taxon>
        <taxon>Magnoliopsida</taxon>
        <taxon>Ranunculales</taxon>
        <taxon>Ranunculaceae</taxon>
        <taxon>Coptidoideae</taxon>
        <taxon>Coptis</taxon>
    </lineage>
</organism>
<evidence type="ECO:0000313" key="1">
    <source>
        <dbReference type="EMBL" id="KAF9603004.1"/>
    </source>
</evidence>
<dbReference type="Proteomes" id="UP000631114">
    <property type="component" value="Unassembled WGS sequence"/>
</dbReference>
<reference evidence="1 2" key="1">
    <citation type="submission" date="2020-10" db="EMBL/GenBank/DDBJ databases">
        <title>The Coptis chinensis genome and diversification of protoberbering-type alkaloids.</title>
        <authorList>
            <person name="Wang B."/>
            <person name="Shu S."/>
            <person name="Song C."/>
            <person name="Liu Y."/>
        </authorList>
    </citation>
    <scope>NUCLEOTIDE SEQUENCE [LARGE SCALE GENOMIC DNA]</scope>
    <source>
        <strain evidence="1">HL-2020</strain>
        <tissue evidence="1">Leaf</tissue>
    </source>
</reference>
<protein>
    <submittedName>
        <fullName evidence="1">Uncharacterized protein</fullName>
    </submittedName>
</protein>
<dbReference type="AlphaFoldDB" id="A0A835HR12"/>
<keyword evidence="2" id="KW-1185">Reference proteome</keyword>
<feature type="non-terminal residue" evidence="1">
    <location>
        <position position="117"/>
    </location>
</feature>
<comment type="caution">
    <text evidence="1">The sequence shown here is derived from an EMBL/GenBank/DDBJ whole genome shotgun (WGS) entry which is preliminary data.</text>
</comment>
<dbReference type="EMBL" id="JADFTS010000006">
    <property type="protein sequence ID" value="KAF9603004.1"/>
    <property type="molecule type" value="Genomic_DNA"/>
</dbReference>
<accession>A0A835HR12</accession>
<gene>
    <name evidence="1" type="ORF">IFM89_033631</name>
</gene>